<proteinExistence type="predicted"/>
<dbReference type="Proteomes" id="UP001595906">
    <property type="component" value="Unassembled WGS sequence"/>
</dbReference>
<protein>
    <submittedName>
        <fullName evidence="1">Uncharacterized protein</fullName>
    </submittedName>
</protein>
<comment type="caution">
    <text evidence="1">The sequence shown here is derived from an EMBL/GenBank/DDBJ whole genome shotgun (WGS) entry which is preliminary data.</text>
</comment>
<evidence type="ECO:0000313" key="2">
    <source>
        <dbReference type="Proteomes" id="UP001595906"/>
    </source>
</evidence>
<organism evidence="1 2">
    <name type="scientific">Parasediminibacterium paludis</name>
    <dbReference type="NCBI Taxonomy" id="908966"/>
    <lineage>
        <taxon>Bacteria</taxon>
        <taxon>Pseudomonadati</taxon>
        <taxon>Bacteroidota</taxon>
        <taxon>Chitinophagia</taxon>
        <taxon>Chitinophagales</taxon>
        <taxon>Chitinophagaceae</taxon>
        <taxon>Parasediminibacterium</taxon>
    </lineage>
</organism>
<accession>A0ABV8PRQ4</accession>
<gene>
    <name evidence="1" type="ORF">ACFOW1_00015</name>
</gene>
<dbReference type="RefSeq" id="WP_379011311.1">
    <property type="nucleotide sequence ID" value="NZ_JBHSDC010000001.1"/>
</dbReference>
<sequence>MNKSITLIVLSVLVIAKISCSYSNSSMQDDCKIKEIRTLFTIPGVYEGKTAGYSHYALIPDFSKKCMDSVTMVNLAIKYSDTVKVGNPADIIMFFNSDRDFVQNETSQVMEEINKSCLVVIGLDVKTKRPNDFIFYNQKGERLYWGNRWLPNGK</sequence>
<dbReference type="EMBL" id="JBHSDC010000001">
    <property type="protein sequence ID" value="MFC4230254.1"/>
    <property type="molecule type" value="Genomic_DNA"/>
</dbReference>
<name>A0ABV8PRQ4_9BACT</name>
<reference evidence="2" key="1">
    <citation type="journal article" date="2019" name="Int. J. Syst. Evol. Microbiol.">
        <title>The Global Catalogue of Microorganisms (GCM) 10K type strain sequencing project: providing services to taxonomists for standard genome sequencing and annotation.</title>
        <authorList>
            <consortium name="The Broad Institute Genomics Platform"/>
            <consortium name="The Broad Institute Genome Sequencing Center for Infectious Disease"/>
            <person name="Wu L."/>
            <person name="Ma J."/>
        </authorList>
    </citation>
    <scope>NUCLEOTIDE SEQUENCE [LARGE SCALE GENOMIC DNA]</scope>
    <source>
        <strain evidence="2">CECT 8010</strain>
    </source>
</reference>
<evidence type="ECO:0000313" key="1">
    <source>
        <dbReference type="EMBL" id="MFC4230254.1"/>
    </source>
</evidence>
<keyword evidence="2" id="KW-1185">Reference proteome</keyword>